<accession>A0ABQ9UK16</accession>
<name>A0ABQ9UK16_SAGOE</name>
<protein>
    <submittedName>
        <fullName evidence="1">Uncharacterized protein</fullName>
    </submittedName>
</protein>
<comment type="caution">
    <text evidence="1">The sequence shown here is derived from an EMBL/GenBank/DDBJ whole genome shotgun (WGS) entry which is preliminary data.</text>
</comment>
<dbReference type="EMBL" id="JASSZA010000011">
    <property type="protein sequence ID" value="KAK2097413.1"/>
    <property type="molecule type" value="Genomic_DNA"/>
</dbReference>
<sequence>SEGGPAPRAPGGRDHELRYRALSLRLLGGKTVPAGLDCEFSPWRACQIPPAQPQAPPRRRLGALPPTCLPPLWVKGYKLLPQPPCLLHHR</sequence>
<keyword evidence="2" id="KW-1185">Reference proteome</keyword>
<evidence type="ECO:0000313" key="1">
    <source>
        <dbReference type="EMBL" id="KAK2097413.1"/>
    </source>
</evidence>
<feature type="non-terminal residue" evidence="1">
    <location>
        <position position="1"/>
    </location>
</feature>
<proteinExistence type="predicted"/>
<dbReference type="Proteomes" id="UP001266305">
    <property type="component" value="Unassembled WGS sequence"/>
</dbReference>
<reference evidence="1 2" key="1">
    <citation type="submission" date="2023-05" db="EMBL/GenBank/DDBJ databases">
        <title>B98-5 Cell Line De Novo Hybrid Assembly: An Optical Mapping Approach.</title>
        <authorList>
            <person name="Kananen K."/>
            <person name="Auerbach J.A."/>
            <person name="Kautto E."/>
            <person name="Blachly J.S."/>
        </authorList>
    </citation>
    <scope>NUCLEOTIDE SEQUENCE [LARGE SCALE GENOMIC DNA]</scope>
    <source>
        <strain evidence="1">B95-8</strain>
        <tissue evidence="1">Cell line</tissue>
    </source>
</reference>
<gene>
    <name evidence="1" type="ORF">P7K49_022864</name>
</gene>
<evidence type="ECO:0000313" key="2">
    <source>
        <dbReference type="Proteomes" id="UP001266305"/>
    </source>
</evidence>
<organism evidence="1 2">
    <name type="scientific">Saguinus oedipus</name>
    <name type="common">Cotton-top tamarin</name>
    <name type="synonym">Oedipomidas oedipus</name>
    <dbReference type="NCBI Taxonomy" id="9490"/>
    <lineage>
        <taxon>Eukaryota</taxon>
        <taxon>Metazoa</taxon>
        <taxon>Chordata</taxon>
        <taxon>Craniata</taxon>
        <taxon>Vertebrata</taxon>
        <taxon>Euteleostomi</taxon>
        <taxon>Mammalia</taxon>
        <taxon>Eutheria</taxon>
        <taxon>Euarchontoglires</taxon>
        <taxon>Primates</taxon>
        <taxon>Haplorrhini</taxon>
        <taxon>Platyrrhini</taxon>
        <taxon>Cebidae</taxon>
        <taxon>Callitrichinae</taxon>
        <taxon>Saguinus</taxon>
    </lineage>
</organism>